<accession>A0A343J9M7</accession>
<dbReference type="Proteomes" id="UP000264883">
    <property type="component" value="Chromosome"/>
</dbReference>
<evidence type="ECO:0000313" key="3">
    <source>
        <dbReference type="Proteomes" id="UP000264883"/>
    </source>
</evidence>
<protein>
    <submittedName>
        <fullName evidence="2">GNAT family N-acetyltransferase</fullName>
    </submittedName>
</protein>
<organism evidence="2 3">
    <name type="scientific">Clostridium isatidis</name>
    <dbReference type="NCBI Taxonomy" id="182773"/>
    <lineage>
        <taxon>Bacteria</taxon>
        <taxon>Bacillati</taxon>
        <taxon>Bacillota</taxon>
        <taxon>Clostridia</taxon>
        <taxon>Eubacteriales</taxon>
        <taxon>Clostridiaceae</taxon>
        <taxon>Clostridium</taxon>
    </lineage>
</organism>
<dbReference type="PANTHER" id="PTHR43328:SF1">
    <property type="entry name" value="N-ACETYLTRANSFERASE DOMAIN-CONTAINING PROTEIN"/>
    <property type="match status" value="1"/>
</dbReference>
<dbReference type="SUPFAM" id="SSF55729">
    <property type="entry name" value="Acyl-CoA N-acyltransferases (Nat)"/>
    <property type="match status" value="1"/>
</dbReference>
<dbReference type="PANTHER" id="PTHR43328">
    <property type="entry name" value="ACETYLTRANSFERASE-RELATED"/>
    <property type="match status" value="1"/>
</dbReference>
<reference evidence="2 3" key="1">
    <citation type="submission" date="2016-08" db="EMBL/GenBank/DDBJ databases">
        <title>Complete Genome Sequence Of The Indigo Reducing Clostridium isatidis DSM15098.</title>
        <authorList>
            <person name="Little G.T."/>
            <person name="Minton N.P."/>
        </authorList>
    </citation>
    <scope>NUCLEOTIDE SEQUENCE [LARGE SCALE GENOMIC DNA]</scope>
    <source>
        <strain evidence="2 3">DSM 15098</strain>
    </source>
</reference>
<keyword evidence="2" id="KW-0808">Transferase</keyword>
<dbReference type="CDD" id="cd04301">
    <property type="entry name" value="NAT_SF"/>
    <property type="match status" value="1"/>
</dbReference>
<sequence>MNFLKEVKLKNGKTLILRRPNEEDAPNMIEYLNIIGGESDNLLFGENEFRLTVEEEKEYIKSINKDNNSLMLVGIIDEKIISVSQISSFNRKRIIHNADISISVKKEYWGQGIGSVVMAELIEFAKNTGVIKNIFLGVREGNINAIRLYEKHGFKKVGFHKNFFNINGKYYDEILMDLYLE</sequence>
<gene>
    <name evidence="2" type="ORF">BEN51_01625</name>
</gene>
<dbReference type="InterPro" id="IPR000182">
    <property type="entry name" value="GNAT_dom"/>
</dbReference>
<dbReference type="InterPro" id="IPR016181">
    <property type="entry name" value="Acyl_CoA_acyltransferase"/>
</dbReference>
<dbReference type="EMBL" id="CP016786">
    <property type="protein sequence ID" value="ASW42235.1"/>
    <property type="molecule type" value="Genomic_DNA"/>
</dbReference>
<dbReference type="GO" id="GO:0016747">
    <property type="term" value="F:acyltransferase activity, transferring groups other than amino-acyl groups"/>
    <property type="evidence" value="ECO:0007669"/>
    <property type="project" value="InterPro"/>
</dbReference>
<dbReference type="Pfam" id="PF00583">
    <property type="entry name" value="Acetyltransf_1"/>
    <property type="match status" value="1"/>
</dbReference>
<dbReference type="KEGG" id="cia:BEN51_01625"/>
<feature type="domain" description="N-acetyltransferase" evidence="1">
    <location>
        <begin position="15"/>
        <end position="181"/>
    </location>
</feature>
<name>A0A343J9M7_9CLOT</name>
<evidence type="ECO:0000313" key="2">
    <source>
        <dbReference type="EMBL" id="ASW42235.1"/>
    </source>
</evidence>
<dbReference type="RefSeq" id="WP_119864364.1">
    <property type="nucleotide sequence ID" value="NZ_CP016786.1"/>
</dbReference>
<dbReference type="AlphaFoldDB" id="A0A343J9M7"/>
<keyword evidence="3" id="KW-1185">Reference proteome</keyword>
<dbReference type="OrthoDB" id="948250at2"/>
<dbReference type="Gene3D" id="3.40.630.30">
    <property type="match status" value="1"/>
</dbReference>
<evidence type="ECO:0000259" key="1">
    <source>
        <dbReference type="PROSITE" id="PS51186"/>
    </source>
</evidence>
<proteinExistence type="predicted"/>
<dbReference type="PROSITE" id="PS51186">
    <property type="entry name" value="GNAT"/>
    <property type="match status" value="1"/>
</dbReference>